<dbReference type="GO" id="GO:1905808">
    <property type="term" value="P:positive regulation of synapse pruning"/>
    <property type="evidence" value="ECO:0007669"/>
    <property type="project" value="EnsemblMetazoa"/>
</dbReference>
<dbReference type="EMBL" id="CP092624">
    <property type="protein sequence ID" value="UMM37073.1"/>
    <property type="molecule type" value="Genomic_DNA"/>
</dbReference>
<dbReference type="Proteomes" id="UP000829354">
    <property type="component" value="Chromosome V"/>
</dbReference>
<reference evidence="1 3" key="1">
    <citation type="submission" date="2022-02" db="EMBL/GenBank/DDBJ databases">
        <title>Chromosome-level reference genomes for two strains of Caenorhabditis briggsae: an improved platform for comparative genomics.</title>
        <authorList>
            <person name="Stevens L."/>
            <person name="Andersen E.C."/>
        </authorList>
    </citation>
    <scope>NUCLEOTIDE SEQUENCE [LARGE SCALE GENOMIC DNA]</scope>
    <source>
        <strain evidence="1">QX1410_ONT</strain>
        <tissue evidence="1">Whole-organism</tissue>
    </source>
</reference>
<dbReference type="GO" id="GO:0030042">
    <property type="term" value="P:actin filament depolymerization"/>
    <property type="evidence" value="ECO:0007669"/>
    <property type="project" value="EnsemblMetazoa"/>
</dbReference>
<dbReference type="GO" id="GO:0098793">
    <property type="term" value="C:presynapse"/>
    <property type="evidence" value="ECO:0007669"/>
    <property type="project" value="EnsemblMetazoa"/>
</dbReference>
<proteinExistence type="predicted"/>
<dbReference type="Proteomes" id="UP000827892">
    <property type="component" value="Chromosome V"/>
</dbReference>
<evidence type="ECO:0000313" key="4">
    <source>
        <dbReference type="Proteomes" id="UP000829354"/>
    </source>
</evidence>
<name>A0AAE9JNC7_CAEBR</name>
<dbReference type="GO" id="GO:0031334">
    <property type="term" value="P:positive regulation of protein-containing complex assembly"/>
    <property type="evidence" value="ECO:0007669"/>
    <property type="project" value="EnsemblMetazoa"/>
</dbReference>
<reference evidence="2 4" key="2">
    <citation type="submission" date="2022-04" db="EMBL/GenBank/DDBJ databases">
        <title>Chromosome-level reference genomes for two strains of Caenorhabditis briggsae: an improved platform for comparative genomics.</title>
        <authorList>
            <person name="Stevens L."/>
            <person name="Andersen E."/>
        </authorList>
    </citation>
    <scope>NUCLEOTIDE SEQUENCE [LARGE SCALE GENOMIC DNA]</scope>
    <source>
        <strain evidence="2">VX34</strain>
        <tissue evidence="2">Whole-organism</tissue>
    </source>
</reference>
<protein>
    <recommendedName>
        <fullName evidence="5">Protein CBR-EGL-1</fullName>
    </recommendedName>
</protein>
<gene>
    <name evidence="1" type="ORF">L3Y34_009128</name>
    <name evidence="2" type="ORF">L5515_008960</name>
</gene>
<organism evidence="2 4">
    <name type="scientific">Caenorhabditis briggsae</name>
    <dbReference type="NCBI Taxonomy" id="6238"/>
    <lineage>
        <taxon>Eukaryota</taxon>
        <taxon>Metazoa</taxon>
        <taxon>Ecdysozoa</taxon>
        <taxon>Nematoda</taxon>
        <taxon>Chromadorea</taxon>
        <taxon>Rhabditida</taxon>
        <taxon>Rhabditina</taxon>
        <taxon>Rhabditomorpha</taxon>
        <taxon>Rhabditoidea</taxon>
        <taxon>Rhabditidae</taxon>
        <taxon>Peloderinae</taxon>
        <taxon>Caenorhabditis</taxon>
    </lineage>
</organism>
<sequence length="112" mass="12508">MIMLTFASTSTSDLFSMPSSQFEYIKPSYDKKMFNFSSSSDDAVTSSSDFADDSGFFDDSDESSHTISSIGHDIGTKLAAMCDAFDAEMMSYSRRRDTSRSLLNRVLDFFAF</sequence>
<dbReference type="GO" id="GO:0008637">
    <property type="term" value="P:apoptotic mitochondrial changes"/>
    <property type="evidence" value="ECO:0007669"/>
    <property type="project" value="EnsemblMetazoa"/>
</dbReference>
<dbReference type="Pfam" id="PF11430">
    <property type="entry name" value="EGL-1"/>
    <property type="match status" value="1"/>
</dbReference>
<evidence type="ECO:0008006" key="5">
    <source>
        <dbReference type="Google" id="ProtNLM"/>
    </source>
</evidence>
<keyword evidence="4" id="KW-1185">Reference proteome</keyword>
<dbReference type="GO" id="GO:1902742">
    <property type="term" value="P:apoptotic process involved in development"/>
    <property type="evidence" value="ECO:0007669"/>
    <property type="project" value="EnsemblMetazoa"/>
</dbReference>
<dbReference type="GO" id="GO:0050829">
    <property type="term" value="P:defense response to Gram-negative bacterium"/>
    <property type="evidence" value="ECO:0007669"/>
    <property type="project" value="EnsemblMetazoa"/>
</dbReference>
<dbReference type="EMBL" id="CP090895">
    <property type="protein sequence ID" value="ULT91321.1"/>
    <property type="molecule type" value="Genomic_DNA"/>
</dbReference>
<evidence type="ECO:0000313" key="3">
    <source>
        <dbReference type="Proteomes" id="UP000827892"/>
    </source>
</evidence>
<accession>A0AAE9JNC7</accession>
<evidence type="ECO:0000313" key="2">
    <source>
        <dbReference type="EMBL" id="UMM37073.1"/>
    </source>
</evidence>
<dbReference type="GO" id="GO:0005829">
    <property type="term" value="C:cytosol"/>
    <property type="evidence" value="ECO:0007669"/>
    <property type="project" value="EnsemblMetazoa"/>
</dbReference>
<evidence type="ECO:0000313" key="1">
    <source>
        <dbReference type="EMBL" id="ULT91321.1"/>
    </source>
</evidence>
<dbReference type="InterPro" id="IPR021543">
    <property type="entry name" value="EGL-1"/>
</dbReference>
<dbReference type="AlphaFoldDB" id="A0AAE9JNC7"/>
<dbReference type="GO" id="GO:0040034">
    <property type="term" value="P:regulation of development, heterochronic"/>
    <property type="evidence" value="ECO:0007669"/>
    <property type="project" value="EnsemblMetazoa"/>
</dbReference>
<dbReference type="GO" id="GO:0005739">
    <property type="term" value="C:mitochondrion"/>
    <property type="evidence" value="ECO:0007669"/>
    <property type="project" value="EnsemblMetazoa"/>
</dbReference>
<dbReference type="GO" id="GO:1904747">
    <property type="term" value="P:positive regulation of apoptotic process involved in development"/>
    <property type="evidence" value="ECO:0007669"/>
    <property type="project" value="EnsemblMetazoa"/>
</dbReference>